<evidence type="ECO:0000259" key="8">
    <source>
        <dbReference type="PROSITE" id="PS51379"/>
    </source>
</evidence>
<dbReference type="Pfam" id="PF13746">
    <property type="entry name" value="Fer4_18"/>
    <property type="match status" value="1"/>
</dbReference>
<feature type="transmembrane region" description="Helical" evidence="7">
    <location>
        <begin position="74"/>
        <end position="99"/>
    </location>
</feature>
<keyword evidence="10" id="KW-1185">Reference proteome</keyword>
<keyword evidence="3" id="KW-0479">Metal-binding</keyword>
<dbReference type="AlphaFoldDB" id="A0A059XV21"/>
<dbReference type="PROSITE" id="PS51379">
    <property type="entry name" value="4FE4S_FER_2"/>
    <property type="match status" value="1"/>
</dbReference>
<dbReference type="InterPro" id="IPR017900">
    <property type="entry name" value="4Fe4S_Fe_S_CS"/>
</dbReference>
<keyword evidence="4" id="KW-0249">Electron transport</keyword>
<dbReference type="KEGG" id="lfp:Y981_09945"/>
<dbReference type="PANTHER" id="PTHR30176">
    <property type="entry name" value="FERREDOXIN-TYPE PROTEIN NAPH"/>
    <property type="match status" value="1"/>
</dbReference>
<keyword evidence="5" id="KW-0408">Iron</keyword>
<dbReference type="PROSITE" id="PS00198">
    <property type="entry name" value="4FE4S_FER_1"/>
    <property type="match status" value="1"/>
</dbReference>
<dbReference type="InterPro" id="IPR032879">
    <property type="entry name" value="FixG_C"/>
</dbReference>
<keyword evidence="1" id="KW-0813">Transport</keyword>
<evidence type="ECO:0000256" key="4">
    <source>
        <dbReference type="ARBA" id="ARBA00022982"/>
    </source>
</evidence>
<dbReference type="Gene3D" id="2.60.40.10">
    <property type="entry name" value="Immunoglobulins"/>
    <property type="match status" value="1"/>
</dbReference>
<dbReference type="GO" id="GO:0046872">
    <property type="term" value="F:metal ion binding"/>
    <property type="evidence" value="ECO:0007669"/>
    <property type="project" value="UniProtKB-KW"/>
</dbReference>
<evidence type="ECO:0000313" key="10">
    <source>
        <dbReference type="Proteomes" id="UP000027059"/>
    </source>
</evidence>
<dbReference type="InterPro" id="IPR017896">
    <property type="entry name" value="4Fe4S_Fe-S-bd"/>
</dbReference>
<dbReference type="Pfam" id="PF11614">
    <property type="entry name" value="FixG_C"/>
    <property type="match status" value="1"/>
</dbReference>
<organism evidence="9 10">
    <name type="scientific">Leptospirillum ferriphilum YSK</name>
    <dbReference type="NCBI Taxonomy" id="1441628"/>
    <lineage>
        <taxon>Bacteria</taxon>
        <taxon>Pseudomonadati</taxon>
        <taxon>Nitrospirota</taxon>
        <taxon>Nitrospiria</taxon>
        <taxon>Nitrospirales</taxon>
        <taxon>Nitrospiraceae</taxon>
        <taxon>Leptospirillum</taxon>
    </lineage>
</organism>
<keyword evidence="2" id="KW-0004">4Fe-4S</keyword>
<gene>
    <name evidence="9" type="ORF">Y981_09945</name>
</gene>
<feature type="domain" description="4Fe-4S ferredoxin-type" evidence="8">
    <location>
        <begin position="259"/>
        <end position="289"/>
    </location>
</feature>
<reference evidence="9 10" key="2">
    <citation type="journal article" date="2015" name="Biomed. Res. Int.">
        <title>Effects of Arsenite Resistance on the Growth and Functional Gene Expression of Leptospirillum ferriphilum and Acidithiobacillus thiooxidans in Pure Culture and Coculture.</title>
        <authorList>
            <person name="Jiang H."/>
            <person name="Liang Y."/>
            <person name="Yin H."/>
            <person name="Xiao Y."/>
            <person name="Guo X."/>
            <person name="Xu Y."/>
            <person name="Hu Q."/>
            <person name="Liu H."/>
            <person name="Liu X."/>
        </authorList>
    </citation>
    <scope>NUCLEOTIDE SEQUENCE [LARGE SCALE GENOMIC DNA]</scope>
    <source>
        <strain evidence="9 10">YSK</strain>
    </source>
</reference>
<evidence type="ECO:0000313" key="9">
    <source>
        <dbReference type="EMBL" id="AIA30945.1"/>
    </source>
</evidence>
<evidence type="ECO:0000256" key="6">
    <source>
        <dbReference type="ARBA" id="ARBA00023014"/>
    </source>
</evidence>
<reference evidence="10" key="1">
    <citation type="submission" date="2014-02" db="EMBL/GenBank/DDBJ databases">
        <title>Complete genome sequence and comparative genomic analysis of the nitrogen-fixing bacterium Leptospirillum ferriphilum YSK.</title>
        <authorList>
            <person name="Guo X."/>
            <person name="Yin H."/>
            <person name="Liang Y."/>
            <person name="Hu Q."/>
            <person name="Ma L."/>
            <person name="Xiao Y."/>
            <person name="Zhang X."/>
            <person name="Qiu G."/>
            <person name="Liu X."/>
        </authorList>
    </citation>
    <scope>NUCLEOTIDE SEQUENCE [LARGE SCALE GENOMIC DNA]</scope>
    <source>
        <strain evidence="10">YSK</strain>
    </source>
</reference>
<dbReference type="InterPro" id="IPR013783">
    <property type="entry name" value="Ig-like_fold"/>
</dbReference>
<feature type="transmembrane region" description="Helical" evidence="7">
    <location>
        <begin position="148"/>
        <end position="171"/>
    </location>
</feature>
<dbReference type="OrthoDB" id="9811700at2"/>
<keyword evidence="7" id="KW-0812">Transmembrane</keyword>
<evidence type="ECO:0000256" key="3">
    <source>
        <dbReference type="ARBA" id="ARBA00022723"/>
    </source>
</evidence>
<dbReference type="InterPro" id="IPR051684">
    <property type="entry name" value="Electron_Trans/Redox"/>
</dbReference>
<evidence type="ECO:0000256" key="7">
    <source>
        <dbReference type="SAM" id="Phobius"/>
    </source>
</evidence>
<dbReference type="GO" id="GO:0051539">
    <property type="term" value="F:4 iron, 4 sulfur cluster binding"/>
    <property type="evidence" value="ECO:0007669"/>
    <property type="project" value="UniProtKB-KW"/>
</dbReference>
<feature type="transmembrane region" description="Helical" evidence="7">
    <location>
        <begin position="33"/>
        <end position="54"/>
    </location>
</feature>
<feature type="transmembrane region" description="Helical" evidence="7">
    <location>
        <begin position="314"/>
        <end position="337"/>
    </location>
</feature>
<dbReference type="HOGENOM" id="CLU_032118_2_1_0"/>
<feature type="transmembrane region" description="Helical" evidence="7">
    <location>
        <begin position="191"/>
        <end position="211"/>
    </location>
</feature>
<dbReference type="EMBL" id="CP007243">
    <property type="protein sequence ID" value="AIA30945.1"/>
    <property type="molecule type" value="Genomic_DNA"/>
</dbReference>
<protein>
    <submittedName>
        <fullName evidence="9">Ironsulfur protein</fullName>
    </submittedName>
</protein>
<keyword evidence="7" id="KW-1133">Transmembrane helix</keyword>
<dbReference type="SUPFAM" id="SSF54862">
    <property type="entry name" value="4Fe-4S ferredoxins"/>
    <property type="match status" value="1"/>
</dbReference>
<dbReference type="GO" id="GO:0005886">
    <property type="term" value="C:plasma membrane"/>
    <property type="evidence" value="ECO:0007669"/>
    <property type="project" value="TreeGrafter"/>
</dbReference>
<dbReference type="Proteomes" id="UP000027059">
    <property type="component" value="Chromosome"/>
</dbReference>
<proteinExistence type="predicted"/>
<evidence type="ECO:0000256" key="2">
    <source>
        <dbReference type="ARBA" id="ARBA00022485"/>
    </source>
</evidence>
<accession>A0A059XV21</accession>
<dbReference type="RefSeq" id="WP_023525042.1">
    <property type="nucleotide sequence ID" value="NZ_CP007243.1"/>
</dbReference>
<dbReference type="Pfam" id="PF12801">
    <property type="entry name" value="Fer4_5"/>
    <property type="match status" value="2"/>
</dbReference>
<keyword evidence="7" id="KW-0472">Membrane</keyword>
<dbReference type="PANTHER" id="PTHR30176:SF3">
    <property type="entry name" value="FERREDOXIN-TYPE PROTEIN NAPH"/>
    <property type="match status" value="1"/>
</dbReference>
<evidence type="ECO:0000256" key="5">
    <source>
        <dbReference type="ARBA" id="ARBA00023004"/>
    </source>
</evidence>
<name>A0A059XV21_9BACT</name>
<evidence type="ECO:0000256" key="1">
    <source>
        <dbReference type="ARBA" id="ARBA00022448"/>
    </source>
</evidence>
<sequence length="442" mass="49713">MSATVKSPSLIPMPTVQKKTGFRKYLRVTTARYVVQGVFLIILAGLPFTGLFRIDLGSGRFLVDGYQIWWSDFFLVLPFWLFLISGAATVYSVLGMVYCGWACVQNTLSEFVDFLVKKIFKRHKHAIGLDTLTSRPQKLPSNIGVREWAVFIGLVTLISIGTGVVFAGYFIPPSQIWQDFTTGKNLRQLMWVMGGISAVMLLNLFLIRHYWCNWVCPYPLWQHFFKSEGTMKVAFEDSRRSECTGCNLCVQSCIVDIDPRDTKNYTRCINCGECVVTCEDYSAKRGVPSLLTFHFNGIRIDESGKRHINKLSPVLTRFVMAGSFSLIPLSLFIYGIVTYMPFHMTLSQIPGQLNQYSIRLTNKTPYPHLYRIRESGLPVRSASWQSKTVSVPAGGQVVLPFEVENGARILGTGVHPFSISVRSLNGKPGRISQDATYFLPAS</sequence>
<keyword evidence="6" id="KW-0411">Iron-sulfur</keyword>